<dbReference type="RefSeq" id="WP_343333255.1">
    <property type="nucleotide sequence ID" value="NZ_JAPOHD010000024.1"/>
</dbReference>
<dbReference type="Gene3D" id="3.90.550.10">
    <property type="entry name" value="Spore Coat Polysaccharide Biosynthesis Protein SpsA, Chain A"/>
    <property type="match status" value="1"/>
</dbReference>
<dbReference type="PANTHER" id="PTHR43777">
    <property type="entry name" value="MOLYBDENUM COFACTOR CYTIDYLYLTRANSFERASE"/>
    <property type="match status" value="1"/>
</dbReference>
<dbReference type="GO" id="GO:0016779">
    <property type="term" value="F:nucleotidyltransferase activity"/>
    <property type="evidence" value="ECO:0007669"/>
    <property type="project" value="UniProtKB-ARBA"/>
</dbReference>
<evidence type="ECO:0000313" key="2">
    <source>
        <dbReference type="EMBL" id="MCY1720922.1"/>
    </source>
</evidence>
<feature type="domain" description="MobA-like NTP transferase" evidence="1">
    <location>
        <begin position="7"/>
        <end position="170"/>
    </location>
</feature>
<dbReference type="Proteomes" id="UP001145087">
    <property type="component" value="Unassembled WGS sequence"/>
</dbReference>
<name>A0A9X3F6Y1_9BACT</name>
<evidence type="ECO:0000313" key="3">
    <source>
        <dbReference type="Proteomes" id="UP001145087"/>
    </source>
</evidence>
<accession>A0A9X3F6Y1</accession>
<comment type="caution">
    <text evidence="2">The sequence shown here is derived from an EMBL/GenBank/DDBJ whole genome shotgun (WGS) entry which is preliminary data.</text>
</comment>
<gene>
    <name evidence="2" type="ORF">OU798_11255</name>
</gene>
<dbReference type="CDD" id="cd04182">
    <property type="entry name" value="GT_2_like_f"/>
    <property type="match status" value="1"/>
</dbReference>
<organism evidence="2 3">
    <name type="scientific">Draconibacterium aestuarii</name>
    <dbReference type="NCBI Taxonomy" id="2998507"/>
    <lineage>
        <taxon>Bacteria</taxon>
        <taxon>Pseudomonadati</taxon>
        <taxon>Bacteroidota</taxon>
        <taxon>Bacteroidia</taxon>
        <taxon>Marinilabiliales</taxon>
        <taxon>Prolixibacteraceae</taxon>
        <taxon>Draconibacterium</taxon>
    </lineage>
</organism>
<dbReference type="InterPro" id="IPR025877">
    <property type="entry name" value="MobA-like_NTP_Trfase"/>
</dbReference>
<dbReference type="InterPro" id="IPR029044">
    <property type="entry name" value="Nucleotide-diphossugar_trans"/>
</dbReference>
<reference evidence="2" key="1">
    <citation type="submission" date="2022-11" db="EMBL/GenBank/DDBJ databases">
        <title>Marilongibacter aestuarii gen. nov., sp. nov., isolated from tidal flat sediment.</title>
        <authorList>
            <person name="Jiayan W."/>
        </authorList>
    </citation>
    <scope>NUCLEOTIDE SEQUENCE</scope>
    <source>
        <strain evidence="2">Z1-6</strain>
    </source>
</reference>
<proteinExistence type="predicted"/>
<dbReference type="Pfam" id="PF12804">
    <property type="entry name" value="NTP_transf_3"/>
    <property type="match status" value="1"/>
</dbReference>
<protein>
    <submittedName>
        <fullName evidence="2">Nucleotidyltransferase family protein</fullName>
    </submittedName>
</protein>
<dbReference type="EMBL" id="JAPOHD010000024">
    <property type="protein sequence ID" value="MCY1720922.1"/>
    <property type="molecule type" value="Genomic_DNA"/>
</dbReference>
<sequence length="201" mass="22370">MDKIPIILLAAGNSSRMQRPKQLLPWGAGTLIEHQINVLKATTQPLYVVLGASAGQIIPLFEKTEVEIVLNNLWEKGMGSSVSAGIKRVEREVPGAKGVLFALIDQPLVTTDHFKNLISKFQAEKRQIIVSQSVSGWRGAPALFDKVYFNELMCLDGTQGAKTIINKYPDRVIGCECADILEDMDTPENYRQLLKRYKVND</sequence>
<keyword evidence="3" id="KW-1185">Reference proteome</keyword>
<dbReference type="SUPFAM" id="SSF53448">
    <property type="entry name" value="Nucleotide-diphospho-sugar transferases"/>
    <property type="match status" value="1"/>
</dbReference>
<dbReference type="AlphaFoldDB" id="A0A9X3F6Y1"/>
<evidence type="ECO:0000259" key="1">
    <source>
        <dbReference type="Pfam" id="PF12804"/>
    </source>
</evidence>
<dbReference type="PANTHER" id="PTHR43777:SF1">
    <property type="entry name" value="MOLYBDENUM COFACTOR CYTIDYLYLTRANSFERASE"/>
    <property type="match status" value="1"/>
</dbReference>